<evidence type="ECO:0000313" key="2">
    <source>
        <dbReference type="Proteomes" id="UP000053424"/>
    </source>
</evidence>
<dbReference type="AlphaFoldDB" id="A0A0C3CA77"/>
<sequence length="113" mass="13164">MADTRYRRSMGSARRYWRNNSIKIRGNVSREGEDLRISFEDHQRRTVACYQLPAAERRDLCLCGDFVKGSLLSGHSAYIARLEGNILVISFAIRLPRYVSLRSRYKTYIDEAE</sequence>
<reference evidence="2" key="2">
    <citation type="submission" date="2015-01" db="EMBL/GenBank/DDBJ databases">
        <title>Evolutionary Origins and Diversification of the Mycorrhizal Mutualists.</title>
        <authorList>
            <consortium name="DOE Joint Genome Institute"/>
            <consortium name="Mycorrhizal Genomics Consortium"/>
            <person name="Kohler A."/>
            <person name="Kuo A."/>
            <person name="Nagy L.G."/>
            <person name="Floudas D."/>
            <person name="Copeland A."/>
            <person name="Barry K.W."/>
            <person name="Cichocki N."/>
            <person name="Veneault-Fourrey C."/>
            <person name="LaButti K."/>
            <person name="Lindquist E.A."/>
            <person name="Lipzen A."/>
            <person name="Lundell T."/>
            <person name="Morin E."/>
            <person name="Murat C."/>
            <person name="Riley R."/>
            <person name="Ohm R."/>
            <person name="Sun H."/>
            <person name="Tunlid A."/>
            <person name="Henrissat B."/>
            <person name="Grigoriev I.V."/>
            <person name="Hibbett D.S."/>
            <person name="Martin F."/>
        </authorList>
    </citation>
    <scope>NUCLEOTIDE SEQUENCE [LARGE SCALE GENOMIC DNA]</scope>
    <source>
        <strain evidence="2">h7</strain>
    </source>
</reference>
<evidence type="ECO:0000313" key="1">
    <source>
        <dbReference type="EMBL" id="KIM41104.1"/>
    </source>
</evidence>
<proteinExistence type="predicted"/>
<name>A0A0C3CA77_HEBCY</name>
<organism evidence="1 2">
    <name type="scientific">Hebeloma cylindrosporum</name>
    <dbReference type="NCBI Taxonomy" id="76867"/>
    <lineage>
        <taxon>Eukaryota</taxon>
        <taxon>Fungi</taxon>
        <taxon>Dikarya</taxon>
        <taxon>Basidiomycota</taxon>
        <taxon>Agaricomycotina</taxon>
        <taxon>Agaricomycetes</taxon>
        <taxon>Agaricomycetidae</taxon>
        <taxon>Agaricales</taxon>
        <taxon>Agaricineae</taxon>
        <taxon>Hymenogastraceae</taxon>
        <taxon>Hebeloma</taxon>
    </lineage>
</organism>
<gene>
    <name evidence="1" type="ORF">M413DRAFT_159240</name>
</gene>
<dbReference type="EMBL" id="KN831781">
    <property type="protein sequence ID" value="KIM41104.1"/>
    <property type="molecule type" value="Genomic_DNA"/>
</dbReference>
<reference evidence="1 2" key="1">
    <citation type="submission" date="2014-04" db="EMBL/GenBank/DDBJ databases">
        <authorList>
            <consortium name="DOE Joint Genome Institute"/>
            <person name="Kuo A."/>
            <person name="Gay G."/>
            <person name="Dore J."/>
            <person name="Kohler A."/>
            <person name="Nagy L.G."/>
            <person name="Floudas D."/>
            <person name="Copeland A."/>
            <person name="Barry K.W."/>
            <person name="Cichocki N."/>
            <person name="Veneault-Fourrey C."/>
            <person name="LaButti K."/>
            <person name="Lindquist E.A."/>
            <person name="Lipzen A."/>
            <person name="Lundell T."/>
            <person name="Morin E."/>
            <person name="Murat C."/>
            <person name="Sun H."/>
            <person name="Tunlid A."/>
            <person name="Henrissat B."/>
            <person name="Grigoriev I.V."/>
            <person name="Hibbett D.S."/>
            <person name="Martin F."/>
            <person name="Nordberg H.P."/>
            <person name="Cantor M.N."/>
            <person name="Hua S.X."/>
        </authorList>
    </citation>
    <scope>NUCLEOTIDE SEQUENCE [LARGE SCALE GENOMIC DNA]</scope>
    <source>
        <strain evidence="2">h7</strain>
    </source>
</reference>
<protein>
    <submittedName>
        <fullName evidence="1">Uncharacterized protein</fullName>
    </submittedName>
</protein>
<accession>A0A0C3CA77</accession>
<dbReference type="HOGENOM" id="CLU_2133791_0_0_1"/>
<keyword evidence="2" id="KW-1185">Reference proteome</keyword>
<dbReference type="Proteomes" id="UP000053424">
    <property type="component" value="Unassembled WGS sequence"/>
</dbReference>